<reference evidence="3" key="1">
    <citation type="submission" date="2015-09" db="EMBL/GenBank/DDBJ databases">
        <authorList>
            <consortium name="Pathogen Informatics"/>
        </authorList>
    </citation>
    <scope>NUCLEOTIDE SEQUENCE [LARGE SCALE GENOMIC DNA]</scope>
    <source>
        <strain evidence="3">Lake Konstanz</strain>
    </source>
</reference>
<dbReference type="AlphaFoldDB" id="A0A0S4IIP0"/>
<evidence type="ECO:0000313" key="2">
    <source>
        <dbReference type="EMBL" id="CUE72635.1"/>
    </source>
</evidence>
<proteinExistence type="predicted"/>
<accession>A0A0S4IIP0</accession>
<dbReference type="VEuPathDB" id="TriTrypDB:BSAL_54345"/>
<sequence>MAAAIAAARLSSEAQRRLEQFSTCPDVVITTFPSWLHDSVQGLPTAAAARVLPMLIQQFQLAACDAFLSAPRPYASWTLWEASVREGRVGIPATILDATPKLHDMLASMTTEIGVLRRRATMHGCTSSEVDALLHQLVLEDPTEQEHVEPWLTRLRAIRRVADYVPTIAHRTYQEERRILEASLAMLDDVSEEQQQEFDRNIRATYQEELSRPHTHLKQSLERYQEDEVDEDQRRKYLPRLAKLVTTLQGELWVQKLLKWTEDIRPTLFSSSDDSQHRLACDTAMERLHNISERMARAKLPLAALLIELDAMSSPAVCTFGIVPSRAVRVLQYLAQVPALPILQATTTSVEAEVAVLEAEQRWGIHLHVAVLCRVHMEHAKTAQKDLCDVIGFLRTSAEVALSSWSTAAGSQLGDTLLQLRRLWSAAVLQPIISNGPPMERWRISAEVARAAPTTEERIQMFTVLACEMLQSDDEADEPEWLALAAEACFGAATSGRLPDVVRSALMGCARPSARTLCRCVAHVFSFEAPSRIDTLHLLKRSITPSVIAPPSADRDDEVNSRKRRDR</sequence>
<organism evidence="2 3">
    <name type="scientific">Bodo saltans</name>
    <name type="common">Flagellated protozoan</name>
    <dbReference type="NCBI Taxonomy" id="75058"/>
    <lineage>
        <taxon>Eukaryota</taxon>
        <taxon>Discoba</taxon>
        <taxon>Euglenozoa</taxon>
        <taxon>Kinetoplastea</taxon>
        <taxon>Metakinetoplastina</taxon>
        <taxon>Eubodonida</taxon>
        <taxon>Bodonidae</taxon>
        <taxon>Bodo</taxon>
    </lineage>
</organism>
<feature type="region of interest" description="Disordered" evidence="1">
    <location>
        <begin position="547"/>
        <end position="567"/>
    </location>
</feature>
<gene>
    <name evidence="2" type="ORF">BSAL_54345</name>
</gene>
<evidence type="ECO:0000313" key="3">
    <source>
        <dbReference type="Proteomes" id="UP000051952"/>
    </source>
</evidence>
<dbReference type="EMBL" id="CYKH01000132">
    <property type="protein sequence ID" value="CUE72635.1"/>
    <property type="molecule type" value="Genomic_DNA"/>
</dbReference>
<evidence type="ECO:0000256" key="1">
    <source>
        <dbReference type="SAM" id="MobiDB-lite"/>
    </source>
</evidence>
<dbReference type="Proteomes" id="UP000051952">
    <property type="component" value="Unassembled WGS sequence"/>
</dbReference>
<protein>
    <submittedName>
        <fullName evidence="2">Uncharacterized protein</fullName>
    </submittedName>
</protein>
<name>A0A0S4IIP0_BODSA</name>
<keyword evidence="3" id="KW-1185">Reference proteome</keyword>